<evidence type="ECO:0000256" key="1">
    <source>
        <dbReference type="ARBA" id="ARBA00004613"/>
    </source>
</evidence>
<organism evidence="9 10">
    <name type="scientific">Cryptolaemus montrouzieri</name>
    <dbReference type="NCBI Taxonomy" id="559131"/>
    <lineage>
        <taxon>Eukaryota</taxon>
        <taxon>Metazoa</taxon>
        <taxon>Ecdysozoa</taxon>
        <taxon>Arthropoda</taxon>
        <taxon>Hexapoda</taxon>
        <taxon>Insecta</taxon>
        <taxon>Pterygota</taxon>
        <taxon>Neoptera</taxon>
        <taxon>Endopterygota</taxon>
        <taxon>Coleoptera</taxon>
        <taxon>Polyphaga</taxon>
        <taxon>Cucujiformia</taxon>
        <taxon>Coccinelloidea</taxon>
        <taxon>Coccinellidae</taxon>
        <taxon>Scymninae</taxon>
        <taxon>Scymnini</taxon>
        <taxon>Cryptolaemus</taxon>
    </lineage>
</organism>
<evidence type="ECO:0000313" key="10">
    <source>
        <dbReference type="Proteomes" id="UP001516400"/>
    </source>
</evidence>
<protein>
    <recommendedName>
        <fullName evidence="8">GH18 domain-containing protein</fullName>
    </recommendedName>
</protein>
<dbReference type="PANTHER" id="PTHR11177">
    <property type="entry name" value="CHITINASE"/>
    <property type="match status" value="1"/>
</dbReference>
<comment type="subcellular location">
    <subcellularLocation>
        <location evidence="1">Secreted</location>
    </subcellularLocation>
</comment>
<dbReference type="Gene3D" id="3.20.20.80">
    <property type="entry name" value="Glycosidases"/>
    <property type="match status" value="1"/>
</dbReference>
<feature type="signal peptide" evidence="7">
    <location>
        <begin position="1"/>
        <end position="22"/>
    </location>
</feature>
<dbReference type="EMBL" id="JABFTP020000144">
    <property type="protein sequence ID" value="KAL3282909.1"/>
    <property type="molecule type" value="Genomic_DNA"/>
</dbReference>
<dbReference type="InterPro" id="IPR011583">
    <property type="entry name" value="Chitinase_II/V-like_cat"/>
</dbReference>
<dbReference type="PROSITE" id="PS51910">
    <property type="entry name" value="GH18_2"/>
    <property type="match status" value="1"/>
</dbReference>
<dbReference type="Pfam" id="PF00704">
    <property type="entry name" value="Glyco_hydro_18"/>
    <property type="match status" value="1"/>
</dbReference>
<sequence length="433" mass="48723">MESLKFLAVAIFVLSNYDFVSADNKVVCYYDSSSNTRPSQGKFDIQFLDHALQFCSHLIYGYAGIDEKTLKLKSLNEALDLTNHNFKKVTELKKRFPGVKILLSVGGGKDGQYDEDRKVEKYLKLLESSDNRFAFINSVDSFLKIYGFDGLDLGWQFPETKPKVIRGKISGWFNSLKKKVVGEDDVDEKASEHKEEFTALVRDLKNKFKHEGLSLTLSVLPNVNSTIYYDPTISQYLDLIIVKAFNFYTPERNPKEADFPAPLFPVFDRKVEENADYQVRYWTEHGTPKNKVILGIPTFARTWKMTEDSGLTGVPPLKIEGPGTGGPYTQTPGLLSHPEVCNKLTNIEIKHKLVKTGDPTGRHGVYAYRTVDNNNPEGIWIAFEDGDSAGSKASYARERGLGGIAIDDLTLDDFRGLCTGNKYPILRAARLKL</sequence>
<evidence type="ECO:0000256" key="2">
    <source>
        <dbReference type="ARBA" id="ARBA00006606"/>
    </source>
</evidence>
<dbReference type="FunFam" id="3.20.20.80:FF:000071">
    <property type="entry name" value="Imaginal disc growth factor"/>
    <property type="match status" value="1"/>
</dbReference>
<keyword evidence="4 7" id="KW-0732">Signal</keyword>
<proteinExistence type="inferred from homology"/>
<feature type="domain" description="GH18" evidence="8">
    <location>
        <begin position="24"/>
        <end position="433"/>
    </location>
</feature>
<dbReference type="SUPFAM" id="SSF51445">
    <property type="entry name" value="(Trans)glycosidases"/>
    <property type="match status" value="1"/>
</dbReference>
<dbReference type="InterPro" id="IPR050314">
    <property type="entry name" value="Glycosyl_Hydrlase_18"/>
</dbReference>
<evidence type="ECO:0000256" key="7">
    <source>
        <dbReference type="SAM" id="SignalP"/>
    </source>
</evidence>
<dbReference type="GO" id="GO:0005576">
    <property type="term" value="C:extracellular region"/>
    <property type="evidence" value="ECO:0007669"/>
    <property type="project" value="UniProtKB-SubCell"/>
</dbReference>
<evidence type="ECO:0000313" key="9">
    <source>
        <dbReference type="EMBL" id="KAL3282909.1"/>
    </source>
</evidence>
<dbReference type="InterPro" id="IPR001223">
    <property type="entry name" value="Glyco_hydro18_cat"/>
</dbReference>
<keyword evidence="5" id="KW-1015">Disulfide bond</keyword>
<comment type="caution">
    <text evidence="9">The sequence shown here is derived from an EMBL/GenBank/DDBJ whole genome shotgun (WGS) entry which is preliminary data.</text>
</comment>
<evidence type="ECO:0000259" key="8">
    <source>
        <dbReference type="PROSITE" id="PS51910"/>
    </source>
</evidence>
<evidence type="ECO:0000256" key="4">
    <source>
        <dbReference type="ARBA" id="ARBA00022729"/>
    </source>
</evidence>
<name>A0ABD2NWX6_9CUCU</name>
<evidence type="ECO:0000256" key="6">
    <source>
        <dbReference type="ARBA" id="ARBA00023180"/>
    </source>
</evidence>
<dbReference type="PANTHER" id="PTHR11177:SF235">
    <property type="entry name" value="CHITINASE-LIKE PROTEIN IDGF1-RELATED"/>
    <property type="match status" value="1"/>
</dbReference>
<dbReference type="AlphaFoldDB" id="A0ABD2NWX6"/>
<dbReference type="SUPFAM" id="SSF54556">
    <property type="entry name" value="Chitinase insertion domain"/>
    <property type="match status" value="1"/>
</dbReference>
<dbReference type="SMART" id="SM00636">
    <property type="entry name" value="Glyco_18"/>
    <property type="match status" value="1"/>
</dbReference>
<feature type="chain" id="PRO_5044873172" description="GH18 domain-containing protein" evidence="7">
    <location>
        <begin position="23"/>
        <end position="433"/>
    </location>
</feature>
<evidence type="ECO:0000256" key="5">
    <source>
        <dbReference type="ARBA" id="ARBA00023157"/>
    </source>
</evidence>
<evidence type="ECO:0000256" key="3">
    <source>
        <dbReference type="ARBA" id="ARBA00022525"/>
    </source>
</evidence>
<accession>A0ABD2NWX6</accession>
<comment type="similarity">
    <text evidence="2">Belongs to the glycosyl hydrolase 18 family. IDGF subfamily.</text>
</comment>
<keyword evidence="3" id="KW-0964">Secreted</keyword>
<gene>
    <name evidence="9" type="ORF">HHI36_006067</name>
</gene>
<keyword evidence="10" id="KW-1185">Reference proteome</keyword>
<dbReference type="InterPro" id="IPR029070">
    <property type="entry name" value="Chitinase_insertion_sf"/>
</dbReference>
<reference evidence="9 10" key="1">
    <citation type="journal article" date="2021" name="BMC Biol.">
        <title>Horizontally acquired antibacterial genes associated with adaptive radiation of ladybird beetles.</title>
        <authorList>
            <person name="Li H.S."/>
            <person name="Tang X.F."/>
            <person name="Huang Y.H."/>
            <person name="Xu Z.Y."/>
            <person name="Chen M.L."/>
            <person name="Du X.Y."/>
            <person name="Qiu B.Y."/>
            <person name="Chen P.T."/>
            <person name="Zhang W."/>
            <person name="Slipinski A."/>
            <person name="Escalona H.E."/>
            <person name="Waterhouse R.M."/>
            <person name="Zwick A."/>
            <person name="Pang H."/>
        </authorList>
    </citation>
    <scope>NUCLEOTIDE SEQUENCE [LARGE SCALE GENOMIC DNA]</scope>
    <source>
        <strain evidence="9">SYSU2018</strain>
    </source>
</reference>
<keyword evidence="6" id="KW-0325">Glycoprotein</keyword>
<dbReference type="InterPro" id="IPR017853">
    <property type="entry name" value="GH"/>
</dbReference>
<dbReference type="Proteomes" id="UP001516400">
    <property type="component" value="Unassembled WGS sequence"/>
</dbReference>
<dbReference type="Gene3D" id="3.10.50.10">
    <property type="match status" value="1"/>
</dbReference>